<dbReference type="AlphaFoldDB" id="A0A166P7Q1"/>
<feature type="region of interest" description="Disordered" evidence="9">
    <location>
        <begin position="168"/>
        <end position="190"/>
    </location>
</feature>
<feature type="region of interest" description="Disordered" evidence="9">
    <location>
        <begin position="1"/>
        <end position="21"/>
    </location>
</feature>
<keyword evidence="8" id="KW-0175">Coiled coil</keyword>
<dbReference type="OrthoDB" id="331602at2759"/>
<proteinExistence type="inferred from homology"/>
<evidence type="ECO:0000313" key="10">
    <source>
        <dbReference type="EMBL" id="KZP25804.1"/>
    </source>
</evidence>
<dbReference type="Gene3D" id="6.10.250.90">
    <property type="match status" value="1"/>
</dbReference>
<feature type="coiled-coil region" evidence="8">
    <location>
        <begin position="322"/>
        <end position="363"/>
    </location>
</feature>
<keyword evidence="7" id="KW-0131">Cell cycle</keyword>
<name>A0A166P7Q1_9AGAM</name>
<dbReference type="GO" id="GO:0072686">
    <property type="term" value="C:mitotic spindle"/>
    <property type="evidence" value="ECO:0007669"/>
    <property type="project" value="TreeGrafter"/>
</dbReference>
<dbReference type="Pfam" id="PF05557">
    <property type="entry name" value="MAD"/>
    <property type="match status" value="1"/>
</dbReference>
<feature type="compositionally biased region" description="Basic and acidic residues" evidence="9">
    <location>
        <begin position="172"/>
        <end position="190"/>
    </location>
</feature>
<feature type="coiled-coil region" evidence="8">
    <location>
        <begin position="519"/>
        <end position="586"/>
    </location>
</feature>
<dbReference type="STRING" id="436010.A0A166P7Q1"/>
<feature type="region of interest" description="Disordered" evidence="9">
    <location>
        <begin position="69"/>
        <end position="91"/>
    </location>
</feature>
<dbReference type="GO" id="GO:0000776">
    <property type="term" value="C:kinetochore"/>
    <property type="evidence" value="ECO:0007669"/>
    <property type="project" value="TreeGrafter"/>
</dbReference>
<keyword evidence="4" id="KW-0132">Cell division</keyword>
<feature type="region of interest" description="Disordered" evidence="9">
    <location>
        <begin position="264"/>
        <end position="288"/>
    </location>
</feature>
<comment type="similarity">
    <text evidence="2">Belongs to the MAD1 family.</text>
</comment>
<evidence type="ECO:0000256" key="9">
    <source>
        <dbReference type="SAM" id="MobiDB-lite"/>
    </source>
</evidence>
<sequence length="695" mass="78653">MAELERDPQHSVAKRQQRTQAFTSQLAHSSLERQLAALTTSKNELEKKLREKDTQVERLEKDRRWLAEREQEEREEKERERVEWDETKRKSDHELRTLRASLTALQESHADLQDAHSLLSRTSAQTIAAQKSQLTTLTHHISDLTAQLAETQELAEHRQHTIVELQDDLENANDKSRDVQEDGEKESWGVVRDELHRQASYLRQLEGTNAKMTMELNSLRERHASVEVLREEKRGLERKLVVMGELRETVVKLEAEVDAGRREREEWANRSGSAARREDTSTPSRTPVGLTQTLSALRLTHARLLEDHGATSALLRQREAQITQLEQEASGHLHNVQEMELANKGLREKVDRVERKLDLETREVGFLQALVASFTAEESQGQIDADASASNTTPLLNVVEAQRVQQLETLLAEYKATIDELTKELDDMGAGGLGGGRTWKELAEEADRERTARASMEQALAEIEAAAEKYSAHIDTLEQTLFELRGDIGAGTHIPPGTRVLSLKDNPAQEWNDLRQEVMDRLKGENEALLRRLREVNESGVRVATDGKRDGDLVPRESLEVATTEKLELEDVVKQKEKRLLRLQQVFQAKSAEFREAIASILGLKLAFYPNGQVRVTSVYDLNASFVFQPAPKSQSVGAQEGAKMQLIAQGEGGPQDLPQLMRYWVEDEQCIPGFLASVTLECWEKQKREAQESG</sequence>
<comment type="subcellular location">
    <subcellularLocation>
        <location evidence="1">Nucleus</location>
    </subcellularLocation>
</comment>
<evidence type="ECO:0000256" key="6">
    <source>
        <dbReference type="ARBA" id="ARBA00023242"/>
    </source>
</evidence>
<evidence type="ECO:0000256" key="5">
    <source>
        <dbReference type="ARBA" id="ARBA00022776"/>
    </source>
</evidence>
<keyword evidence="6" id="KW-0539">Nucleus</keyword>
<protein>
    <recommendedName>
        <fullName evidence="3">Spindle assembly checkpoint component MAD1</fullName>
    </recommendedName>
</protein>
<keyword evidence="5" id="KW-0498">Mitosis</keyword>
<evidence type="ECO:0000256" key="3">
    <source>
        <dbReference type="ARBA" id="ARBA00022019"/>
    </source>
</evidence>
<evidence type="ECO:0000256" key="1">
    <source>
        <dbReference type="ARBA" id="ARBA00004123"/>
    </source>
</evidence>
<dbReference type="EMBL" id="KV417518">
    <property type="protein sequence ID" value="KZP25804.1"/>
    <property type="molecule type" value="Genomic_DNA"/>
</dbReference>
<dbReference type="GO" id="GO:0051315">
    <property type="term" value="P:attachment of mitotic spindle microtubules to kinetochore"/>
    <property type="evidence" value="ECO:0007669"/>
    <property type="project" value="TreeGrafter"/>
</dbReference>
<evidence type="ECO:0000256" key="2">
    <source>
        <dbReference type="ARBA" id="ARBA00008029"/>
    </source>
</evidence>
<gene>
    <name evidence="10" type="ORF">FIBSPDRAFT_909394</name>
</gene>
<organism evidence="10">
    <name type="scientific">Athelia psychrophila</name>
    <dbReference type="NCBI Taxonomy" id="1759441"/>
    <lineage>
        <taxon>Eukaryota</taxon>
        <taxon>Fungi</taxon>
        <taxon>Dikarya</taxon>
        <taxon>Basidiomycota</taxon>
        <taxon>Agaricomycotina</taxon>
        <taxon>Agaricomycetes</taxon>
        <taxon>Agaricomycetidae</taxon>
        <taxon>Atheliales</taxon>
        <taxon>Atheliaceae</taxon>
        <taxon>Athelia</taxon>
    </lineage>
</organism>
<dbReference type="PANTHER" id="PTHR23168:SF0">
    <property type="entry name" value="MITOTIC SPINDLE ASSEMBLY CHECKPOINT PROTEIN MAD1"/>
    <property type="match status" value="1"/>
</dbReference>
<feature type="coiled-coil region" evidence="8">
    <location>
        <begin position="404"/>
        <end position="480"/>
    </location>
</feature>
<reference evidence="10" key="1">
    <citation type="journal article" date="2016" name="Mol. Biol. Evol.">
        <title>Comparative Genomics of Early-Diverging Mushroom-Forming Fungi Provides Insights into the Origins of Lignocellulose Decay Capabilities.</title>
        <authorList>
            <person name="Nagy L.G."/>
            <person name="Riley R."/>
            <person name="Tritt A."/>
            <person name="Adam C."/>
            <person name="Daum C."/>
            <person name="Floudas D."/>
            <person name="Sun H."/>
            <person name="Yadav J.S."/>
            <person name="Pangilinan J."/>
            <person name="Larsson K.H."/>
            <person name="Matsuura K."/>
            <person name="Barry K."/>
            <person name="Labutti K."/>
            <person name="Kuo R."/>
            <person name="Ohm R.A."/>
            <person name="Bhattacharya S.S."/>
            <person name="Shirouzu T."/>
            <person name="Yoshinaga Y."/>
            <person name="Martin F.M."/>
            <person name="Grigoriev I.V."/>
            <person name="Hibbett D.S."/>
        </authorList>
    </citation>
    <scope>NUCLEOTIDE SEQUENCE [LARGE SCALE GENOMIC DNA]</scope>
    <source>
        <strain evidence="10">CBS 109695</strain>
    </source>
</reference>
<dbReference type="PANTHER" id="PTHR23168">
    <property type="entry name" value="MITOTIC SPINDLE ASSEMBLY CHECKPOINT PROTEIN MAD1 MITOTIC ARREST DEFICIENT-LIKE PROTEIN 1"/>
    <property type="match status" value="1"/>
</dbReference>
<dbReference type="InterPro" id="IPR008672">
    <property type="entry name" value="Mad1"/>
</dbReference>
<dbReference type="SUPFAM" id="SSF75704">
    <property type="entry name" value="Mitotic arrest deficient-like 1, Mad1"/>
    <property type="match status" value="1"/>
</dbReference>
<evidence type="ECO:0000256" key="4">
    <source>
        <dbReference type="ARBA" id="ARBA00022618"/>
    </source>
</evidence>
<dbReference type="Gene3D" id="3.30.457.60">
    <property type="match status" value="1"/>
</dbReference>
<dbReference type="GO" id="GO:0007094">
    <property type="term" value="P:mitotic spindle assembly checkpoint signaling"/>
    <property type="evidence" value="ECO:0007669"/>
    <property type="project" value="InterPro"/>
</dbReference>
<accession>A0A166P7Q1</accession>
<dbReference type="Gene3D" id="1.20.5.170">
    <property type="match status" value="1"/>
</dbReference>
<dbReference type="GO" id="GO:0051301">
    <property type="term" value="P:cell division"/>
    <property type="evidence" value="ECO:0007669"/>
    <property type="project" value="UniProtKB-KW"/>
</dbReference>
<evidence type="ECO:0000256" key="8">
    <source>
        <dbReference type="SAM" id="Coils"/>
    </source>
</evidence>
<dbReference type="GO" id="GO:0005635">
    <property type="term" value="C:nuclear envelope"/>
    <property type="evidence" value="ECO:0007669"/>
    <property type="project" value="TreeGrafter"/>
</dbReference>
<evidence type="ECO:0000256" key="7">
    <source>
        <dbReference type="ARBA" id="ARBA00023306"/>
    </source>
</evidence>